<sequence length="507" mass="58028">MSINFPMSETEIKFVLREDPLPTLKKTIFPALTQQSVTVADKGQIELLNDYYDTADHLFQQHKIGMRVRGENGSYEQTVKTQGQVSGGLHKRLEYNVDLTDDTPDLTLFSEVNWPKGTNAQQLNDQLEKQFGTHFTRSVFDIRYDDAEIELVFDSGSVIAPPNEAPLCEIELELKQGELGRLFDLAGELAVSLPVRLSDTSKAAQGYQLLHGVSNKVQSLPDFLPLDETITTEAAFCRAMECGLQHWQVHEHRYFETGATKMLTEIARAVHMLLQTVSLYLPVLQCPELLRLHKNLLAYADNWLWQDDLQSLRLLLSKKSLFNKKLSRYPALLSYLQGRQAGLVQAHDPATRLFQSQPSVLKLDIARLLQEKPWRNSAQDYDLPLMDHAKGWLSQGWQTIQQTMPIKRRMYASNYTSVEMLLRQTLFNGFLLADLFEDSRGHFRAPWLDILTGIDELNALLLLKKSIFDAELAEQQELLEWVHEKTHSLLAVMERSRQVALSGEIYW</sequence>
<evidence type="ECO:0000313" key="2">
    <source>
        <dbReference type="EMBL" id="MDC8833092.1"/>
    </source>
</evidence>
<feature type="domain" description="CYTH" evidence="1">
    <location>
        <begin position="7"/>
        <end position="213"/>
    </location>
</feature>
<reference evidence="2 3" key="1">
    <citation type="submission" date="2022-10" db="EMBL/GenBank/DDBJ databases">
        <title>Alteromonas sp. chi3 Genome sequencing.</title>
        <authorList>
            <person name="Park S."/>
        </authorList>
    </citation>
    <scope>NUCLEOTIDE SEQUENCE [LARGE SCALE GENOMIC DNA]</scope>
    <source>
        <strain evidence="3">chi3</strain>
    </source>
</reference>
<dbReference type="PANTHER" id="PTHR39569:SF1">
    <property type="entry name" value="INORGANIC TRIPHOSPHATASE"/>
    <property type="match status" value="1"/>
</dbReference>
<dbReference type="PROSITE" id="PS51707">
    <property type="entry name" value="CYTH"/>
    <property type="match status" value="1"/>
</dbReference>
<proteinExistence type="predicted"/>
<gene>
    <name evidence="2" type="ORF">OIK42_20235</name>
</gene>
<comment type="caution">
    <text evidence="2">The sequence shown here is derived from an EMBL/GenBank/DDBJ whole genome shotgun (WGS) entry which is preliminary data.</text>
</comment>
<dbReference type="PANTHER" id="PTHR39569">
    <property type="entry name" value="INORGANIC TRIPHOSPHATASE"/>
    <property type="match status" value="1"/>
</dbReference>
<evidence type="ECO:0000259" key="1">
    <source>
        <dbReference type="PROSITE" id="PS51707"/>
    </source>
</evidence>
<dbReference type="RefSeq" id="WP_273643012.1">
    <property type="nucleotide sequence ID" value="NZ_JAQQXP010000005.1"/>
</dbReference>
<dbReference type="InterPro" id="IPR039013">
    <property type="entry name" value="YgiF"/>
</dbReference>
<dbReference type="InterPro" id="IPR033469">
    <property type="entry name" value="CYTH-like_dom_sf"/>
</dbReference>
<accession>A0ABT5LA99</accession>
<name>A0ABT5LA99_9ALTE</name>
<dbReference type="SMART" id="SM01118">
    <property type="entry name" value="CYTH"/>
    <property type="match status" value="1"/>
</dbReference>
<evidence type="ECO:0000313" key="3">
    <source>
        <dbReference type="Proteomes" id="UP001218788"/>
    </source>
</evidence>
<dbReference type="EMBL" id="JAQQXP010000005">
    <property type="protein sequence ID" value="MDC8833092.1"/>
    <property type="molecule type" value="Genomic_DNA"/>
</dbReference>
<dbReference type="CDD" id="cd07756">
    <property type="entry name" value="CYTH-like_Pase_CHAD"/>
    <property type="match status" value="1"/>
</dbReference>
<dbReference type="Proteomes" id="UP001218788">
    <property type="component" value="Unassembled WGS sequence"/>
</dbReference>
<dbReference type="SUPFAM" id="SSF55154">
    <property type="entry name" value="CYTH-like phosphatases"/>
    <property type="match status" value="1"/>
</dbReference>
<protein>
    <submittedName>
        <fullName evidence="2">CYTH domain-containing protein</fullName>
    </submittedName>
</protein>
<dbReference type="InterPro" id="IPR023577">
    <property type="entry name" value="CYTH_domain"/>
</dbReference>
<keyword evidence="3" id="KW-1185">Reference proteome</keyword>
<dbReference type="Gene3D" id="2.40.320.10">
    <property type="entry name" value="Hypothetical Protein Pfu-838710-001"/>
    <property type="match status" value="1"/>
</dbReference>
<dbReference type="Pfam" id="PF01928">
    <property type="entry name" value="CYTH"/>
    <property type="match status" value="1"/>
</dbReference>
<organism evidence="2 3">
    <name type="scientific">Alteromonas gilva</name>
    <dbReference type="NCBI Taxonomy" id="2987522"/>
    <lineage>
        <taxon>Bacteria</taxon>
        <taxon>Pseudomonadati</taxon>
        <taxon>Pseudomonadota</taxon>
        <taxon>Gammaproteobacteria</taxon>
        <taxon>Alteromonadales</taxon>
        <taxon>Alteromonadaceae</taxon>
        <taxon>Alteromonas/Salinimonas group</taxon>
        <taxon>Alteromonas</taxon>
    </lineage>
</organism>